<proteinExistence type="predicted"/>
<evidence type="ECO:0000313" key="1">
    <source>
        <dbReference type="EMBL" id="MXO98505.1"/>
    </source>
</evidence>
<keyword evidence="2" id="KW-1185">Reference proteome</keyword>
<dbReference type="Proteomes" id="UP000469430">
    <property type="component" value="Unassembled WGS sequence"/>
</dbReference>
<gene>
    <name evidence="1" type="ORF">GRI97_05825</name>
</gene>
<comment type="caution">
    <text evidence="1">The sequence shown here is derived from an EMBL/GenBank/DDBJ whole genome shotgun (WGS) entry which is preliminary data.</text>
</comment>
<accession>A0A6I4TQQ2</accession>
<protein>
    <recommendedName>
        <fullName evidence="3">Formate dehydrogenase F4B subunit</fullName>
    </recommendedName>
</protein>
<dbReference type="AlphaFoldDB" id="A0A6I4TQQ2"/>
<sequence length="104" mass="11143">MASQPDLHPSDPAAVYMAEVERQCAADPLLSPLAAGILAGAMLNVAQDSRSFARLLGVEHALVLREVEQLSLTGQLAVTRRDERTQRTFYALGMPVLDAANDPA</sequence>
<evidence type="ECO:0008006" key="3">
    <source>
        <dbReference type="Google" id="ProtNLM"/>
    </source>
</evidence>
<reference evidence="1 2" key="1">
    <citation type="submission" date="2019-12" db="EMBL/GenBank/DDBJ databases">
        <title>Genomic-based taxomic classification of the family Erythrobacteraceae.</title>
        <authorList>
            <person name="Xu L."/>
        </authorList>
    </citation>
    <scope>NUCLEOTIDE SEQUENCE [LARGE SCALE GENOMIC DNA]</scope>
    <source>
        <strain evidence="1 2">S36</strain>
    </source>
</reference>
<dbReference type="OrthoDB" id="7365132at2"/>
<organism evidence="1 2">
    <name type="scientific">Croceibacterium xixiisoli</name>
    <dbReference type="NCBI Taxonomy" id="1476466"/>
    <lineage>
        <taxon>Bacteria</taxon>
        <taxon>Pseudomonadati</taxon>
        <taxon>Pseudomonadota</taxon>
        <taxon>Alphaproteobacteria</taxon>
        <taxon>Sphingomonadales</taxon>
        <taxon>Erythrobacteraceae</taxon>
        <taxon>Croceibacterium</taxon>
    </lineage>
</organism>
<evidence type="ECO:0000313" key="2">
    <source>
        <dbReference type="Proteomes" id="UP000469430"/>
    </source>
</evidence>
<name>A0A6I4TQQ2_9SPHN</name>
<dbReference type="EMBL" id="WTYJ01000001">
    <property type="protein sequence ID" value="MXO98505.1"/>
    <property type="molecule type" value="Genomic_DNA"/>
</dbReference>
<dbReference type="RefSeq" id="WP_161390140.1">
    <property type="nucleotide sequence ID" value="NZ_JBHSCP010000001.1"/>
</dbReference>